<name>A0A6N2AH19_SOLCI</name>
<evidence type="ECO:0000256" key="2">
    <source>
        <dbReference type="ARBA" id="ARBA00004319"/>
    </source>
</evidence>
<evidence type="ECO:0000256" key="7">
    <source>
        <dbReference type="ARBA" id="ARBA00023284"/>
    </source>
</evidence>
<dbReference type="PANTHER" id="PTHR18929">
    <property type="entry name" value="PROTEIN DISULFIDE ISOMERASE"/>
    <property type="match status" value="1"/>
</dbReference>
<accession>A0A6N2AH19</accession>
<evidence type="ECO:0000256" key="3">
    <source>
        <dbReference type="ARBA" id="ARBA00006347"/>
    </source>
</evidence>
<evidence type="ECO:0000256" key="1">
    <source>
        <dbReference type="ARBA" id="ARBA00001182"/>
    </source>
</evidence>
<evidence type="ECO:0000259" key="8">
    <source>
        <dbReference type="Pfam" id="PF00085"/>
    </source>
</evidence>
<keyword evidence="6" id="KW-0413">Isomerase</keyword>
<keyword evidence="7" id="KW-0676">Redox-active center</keyword>
<evidence type="ECO:0000256" key="6">
    <source>
        <dbReference type="ARBA" id="ARBA00023235"/>
    </source>
</evidence>
<dbReference type="AlphaFoldDB" id="A0A6N2AH19"/>
<sequence length="182" mass="20757">MIVKVARALPGPNMNTGSLQYVVLKSKVENFIIIELSMLWLSAFQYFGLIEDHTPPIIIQTNDGDKYLKINFEPDHIASWVKEFKDDKMAFNPGKNVCVEFYAPWHGQCKQLAPILDEVDVSFESDADVMIATIDIFHRKLSRSNFILLFISSQQMDSSCSIKVGGPRKTLLTLSRRFKIKL</sequence>
<dbReference type="PANTHER" id="PTHR18929:SF132">
    <property type="entry name" value="PROTEIN DISULFIDE-ISOMERASE A3"/>
    <property type="match status" value="1"/>
</dbReference>
<dbReference type="GO" id="GO:0005788">
    <property type="term" value="C:endoplasmic reticulum lumen"/>
    <property type="evidence" value="ECO:0007669"/>
    <property type="project" value="UniProtKB-SubCell"/>
</dbReference>
<dbReference type="GO" id="GO:0034976">
    <property type="term" value="P:response to endoplasmic reticulum stress"/>
    <property type="evidence" value="ECO:0007669"/>
    <property type="project" value="TreeGrafter"/>
</dbReference>
<reference evidence="9" key="1">
    <citation type="submission" date="2019-05" db="EMBL/GenBank/DDBJ databases">
        <title>The de novo reference genome and transcriptome assemblies of the wild tomato species Solanum chilense.</title>
        <authorList>
            <person name="Stam R."/>
            <person name="Nosenko T."/>
            <person name="Hoerger A.C."/>
            <person name="Stephan W."/>
            <person name="Seidel M.A."/>
            <person name="Kuhn J.M.M."/>
            <person name="Haberer G."/>
            <person name="Tellier A."/>
        </authorList>
    </citation>
    <scope>NUCLEOTIDE SEQUENCE</scope>
    <source>
        <tissue evidence="9">Mature leaves</tissue>
    </source>
</reference>
<protein>
    <recommendedName>
        <fullName evidence="4">protein disulfide-isomerase</fullName>
        <ecNumber evidence="4">5.3.4.1</ecNumber>
    </recommendedName>
</protein>
<evidence type="ECO:0000313" key="9">
    <source>
        <dbReference type="EMBL" id="TMW80704.1"/>
    </source>
</evidence>
<dbReference type="SUPFAM" id="SSF52833">
    <property type="entry name" value="Thioredoxin-like"/>
    <property type="match status" value="1"/>
</dbReference>
<dbReference type="EC" id="5.3.4.1" evidence="4"/>
<organism evidence="9">
    <name type="scientific">Solanum chilense</name>
    <name type="common">Tomato</name>
    <name type="synonym">Lycopersicon chilense</name>
    <dbReference type="NCBI Taxonomy" id="4083"/>
    <lineage>
        <taxon>Eukaryota</taxon>
        <taxon>Viridiplantae</taxon>
        <taxon>Streptophyta</taxon>
        <taxon>Embryophyta</taxon>
        <taxon>Tracheophyta</taxon>
        <taxon>Spermatophyta</taxon>
        <taxon>Magnoliopsida</taxon>
        <taxon>eudicotyledons</taxon>
        <taxon>Gunneridae</taxon>
        <taxon>Pentapetalae</taxon>
        <taxon>asterids</taxon>
        <taxon>lamiids</taxon>
        <taxon>Solanales</taxon>
        <taxon>Solanaceae</taxon>
        <taxon>Solanoideae</taxon>
        <taxon>Solaneae</taxon>
        <taxon>Solanum</taxon>
        <taxon>Solanum subgen. Lycopersicon</taxon>
    </lineage>
</organism>
<dbReference type="EMBL" id="RXGB01043284">
    <property type="protein sequence ID" value="TMW80704.1"/>
    <property type="molecule type" value="Genomic_DNA"/>
</dbReference>
<evidence type="ECO:0000256" key="4">
    <source>
        <dbReference type="ARBA" id="ARBA00012723"/>
    </source>
</evidence>
<dbReference type="InterPro" id="IPR013766">
    <property type="entry name" value="Thioredoxin_domain"/>
</dbReference>
<keyword evidence="5" id="KW-0256">Endoplasmic reticulum</keyword>
<dbReference type="GO" id="GO:0006457">
    <property type="term" value="P:protein folding"/>
    <property type="evidence" value="ECO:0007669"/>
    <property type="project" value="TreeGrafter"/>
</dbReference>
<evidence type="ECO:0000256" key="5">
    <source>
        <dbReference type="ARBA" id="ARBA00022824"/>
    </source>
</evidence>
<comment type="similarity">
    <text evidence="3">Belongs to the protein disulfide isomerase family.</text>
</comment>
<dbReference type="Gene3D" id="3.40.30.10">
    <property type="entry name" value="Glutaredoxin"/>
    <property type="match status" value="1"/>
</dbReference>
<comment type="caution">
    <text evidence="9">The sequence shown here is derived from an EMBL/GenBank/DDBJ whole genome shotgun (WGS) entry which is preliminary data.</text>
</comment>
<comment type="subcellular location">
    <subcellularLocation>
        <location evidence="2">Endoplasmic reticulum lumen</location>
    </subcellularLocation>
</comment>
<gene>
    <name evidence="9" type="ORF">EJD97_016441</name>
</gene>
<feature type="domain" description="Thioredoxin" evidence="8">
    <location>
        <begin position="93"/>
        <end position="138"/>
    </location>
</feature>
<proteinExistence type="inferred from homology"/>
<dbReference type="GO" id="GO:0003756">
    <property type="term" value="F:protein disulfide isomerase activity"/>
    <property type="evidence" value="ECO:0007669"/>
    <property type="project" value="UniProtKB-EC"/>
</dbReference>
<comment type="catalytic activity">
    <reaction evidence="1">
        <text>Catalyzes the rearrangement of -S-S- bonds in proteins.</text>
        <dbReference type="EC" id="5.3.4.1"/>
    </reaction>
</comment>
<dbReference type="Pfam" id="PF00085">
    <property type="entry name" value="Thioredoxin"/>
    <property type="match status" value="1"/>
</dbReference>
<dbReference type="InterPro" id="IPR036249">
    <property type="entry name" value="Thioredoxin-like_sf"/>
</dbReference>